<evidence type="ECO:0000313" key="6">
    <source>
        <dbReference type="EMBL" id="GAC32940.1"/>
    </source>
</evidence>
<dbReference type="SMART" id="SM00283">
    <property type="entry name" value="MA"/>
    <property type="match status" value="1"/>
</dbReference>
<feature type="domain" description="Methyl-accepting transducer" evidence="5">
    <location>
        <begin position="22"/>
        <end position="258"/>
    </location>
</feature>
<dbReference type="PRINTS" id="PR00260">
    <property type="entry name" value="CHEMTRNSDUCR"/>
</dbReference>
<dbReference type="GO" id="GO:0004888">
    <property type="term" value="F:transmembrane signaling receptor activity"/>
    <property type="evidence" value="ECO:0007669"/>
    <property type="project" value="InterPro"/>
</dbReference>
<proteinExistence type="inferred from homology"/>
<dbReference type="EMBL" id="BAER01000045">
    <property type="protein sequence ID" value="GAC32940.1"/>
    <property type="molecule type" value="Genomic_DNA"/>
</dbReference>
<evidence type="ECO:0000256" key="1">
    <source>
        <dbReference type="ARBA" id="ARBA00004370"/>
    </source>
</evidence>
<keyword evidence="2 4" id="KW-0807">Transducer</keyword>
<reference evidence="7" key="1">
    <citation type="journal article" date="2014" name="Environ. Microbiol.">
        <title>Comparative genomics of the marine bacterial genus Glaciecola reveals the high degree of genomic diversity and genomic characteristic for cold adaptation.</title>
        <authorList>
            <person name="Qin Q.L."/>
            <person name="Xie B.B."/>
            <person name="Yu Y."/>
            <person name="Shu Y.L."/>
            <person name="Rong J.C."/>
            <person name="Zhang Y.J."/>
            <person name="Zhao D.L."/>
            <person name="Chen X.L."/>
            <person name="Zhang X.Y."/>
            <person name="Chen B."/>
            <person name="Zhou B.C."/>
            <person name="Zhang Y.Z."/>
        </authorList>
    </citation>
    <scope>NUCLEOTIDE SEQUENCE [LARGE SCALE GENOMIC DNA]</scope>
    <source>
        <strain evidence="7">LMG 21857</strain>
    </source>
</reference>
<dbReference type="AlphaFoldDB" id="K7AC64"/>
<dbReference type="Proteomes" id="UP000006322">
    <property type="component" value="Unassembled WGS sequence"/>
</dbReference>
<dbReference type="PANTHER" id="PTHR32089:SF120">
    <property type="entry name" value="METHYL-ACCEPTING CHEMOTAXIS PROTEIN TLPQ"/>
    <property type="match status" value="1"/>
</dbReference>
<dbReference type="PROSITE" id="PS50111">
    <property type="entry name" value="CHEMOTAXIS_TRANSDUC_2"/>
    <property type="match status" value="1"/>
</dbReference>
<dbReference type="Gene3D" id="1.10.287.950">
    <property type="entry name" value="Methyl-accepting chemotaxis protein"/>
    <property type="match status" value="1"/>
</dbReference>
<dbReference type="GO" id="GO:0016020">
    <property type="term" value="C:membrane"/>
    <property type="evidence" value="ECO:0007669"/>
    <property type="project" value="UniProtKB-SubCell"/>
</dbReference>
<dbReference type="InterPro" id="IPR004090">
    <property type="entry name" value="Chemotax_Me-accpt_rcpt"/>
</dbReference>
<dbReference type="FunFam" id="1.10.287.950:FF:000001">
    <property type="entry name" value="Methyl-accepting chemotaxis sensory transducer"/>
    <property type="match status" value="1"/>
</dbReference>
<dbReference type="STRING" id="1129793.GPLA_2034"/>
<dbReference type="Pfam" id="PF00015">
    <property type="entry name" value="MCPsignal"/>
    <property type="match status" value="1"/>
</dbReference>
<protein>
    <submittedName>
        <fullName evidence="6">Hemolysin secretion protein</fullName>
    </submittedName>
</protein>
<dbReference type="InterPro" id="IPR004089">
    <property type="entry name" value="MCPsignal_dom"/>
</dbReference>
<dbReference type="PANTHER" id="PTHR32089">
    <property type="entry name" value="METHYL-ACCEPTING CHEMOTAXIS PROTEIN MCPB"/>
    <property type="match status" value="1"/>
</dbReference>
<evidence type="ECO:0000313" key="7">
    <source>
        <dbReference type="Proteomes" id="UP000006322"/>
    </source>
</evidence>
<accession>K7AC64</accession>
<name>K7AC64_9ALTE</name>
<organism evidence="6 7">
    <name type="scientific">Paraglaciecola polaris LMG 21857</name>
    <dbReference type="NCBI Taxonomy" id="1129793"/>
    <lineage>
        <taxon>Bacteria</taxon>
        <taxon>Pseudomonadati</taxon>
        <taxon>Pseudomonadota</taxon>
        <taxon>Gammaproteobacteria</taxon>
        <taxon>Alteromonadales</taxon>
        <taxon>Alteromonadaceae</taxon>
        <taxon>Paraglaciecola</taxon>
    </lineage>
</organism>
<evidence type="ECO:0000256" key="3">
    <source>
        <dbReference type="ARBA" id="ARBA00029447"/>
    </source>
</evidence>
<dbReference type="GO" id="GO:0006935">
    <property type="term" value="P:chemotaxis"/>
    <property type="evidence" value="ECO:0007669"/>
    <property type="project" value="InterPro"/>
</dbReference>
<keyword evidence="7" id="KW-1185">Reference proteome</keyword>
<comment type="caution">
    <text evidence="6">The sequence shown here is derived from an EMBL/GenBank/DDBJ whole genome shotgun (WGS) entry which is preliminary data.</text>
</comment>
<dbReference type="GO" id="GO:0007165">
    <property type="term" value="P:signal transduction"/>
    <property type="evidence" value="ECO:0007669"/>
    <property type="project" value="UniProtKB-KW"/>
</dbReference>
<evidence type="ECO:0000256" key="4">
    <source>
        <dbReference type="PROSITE-ProRule" id="PRU00284"/>
    </source>
</evidence>
<gene>
    <name evidence="6" type="primary">hlyB</name>
    <name evidence="6" type="ORF">GPLA_2034</name>
</gene>
<evidence type="ECO:0000256" key="2">
    <source>
        <dbReference type="ARBA" id="ARBA00023224"/>
    </source>
</evidence>
<evidence type="ECO:0000259" key="5">
    <source>
        <dbReference type="PROSITE" id="PS50111"/>
    </source>
</evidence>
<comment type="subcellular location">
    <subcellularLocation>
        <location evidence="1">Membrane</location>
    </subcellularLocation>
</comment>
<sequence length="295" mass="31409">MIRALSDMQENLKQTIQAIADSSSQLASTSEELSVVTRQSSMNITQQGSELEQAVTAVNEMTVAIEEVARNSNFTYNESESANTSAIAGRKNVQQTIDTIHELVNELQSTKSGVDTLAFRVKGIGSVLDVIRAIADQTNLLSLNAAIEAARAGESGRGFAVVADEVRALAHRTQESTKEIENMIALTQGDTEKAVSATALSNERANQTLTVANEAGASLQHISNIISQINEQNLAIASAVEQQATVAKEVDQNLVNIRDLADQTAVGASQSNIATVELATLADSLNNLILKFKLS</sequence>
<dbReference type="SUPFAM" id="SSF58104">
    <property type="entry name" value="Methyl-accepting chemotaxis protein (MCP) signaling domain"/>
    <property type="match status" value="1"/>
</dbReference>
<comment type="similarity">
    <text evidence="3">Belongs to the methyl-accepting chemotaxis (MCP) protein family.</text>
</comment>